<dbReference type="SMART" id="SM00320">
    <property type="entry name" value="WD40"/>
    <property type="match status" value="3"/>
</dbReference>
<feature type="repeat" description="WD" evidence="3">
    <location>
        <begin position="105"/>
        <end position="147"/>
    </location>
</feature>
<keyword evidence="5" id="KW-0472">Membrane</keyword>
<dbReference type="PANTHER" id="PTHR10856">
    <property type="entry name" value="CORONIN"/>
    <property type="match status" value="1"/>
</dbReference>
<dbReference type="AlphaFoldDB" id="A0A8C9F111"/>
<comment type="similarity">
    <text evidence="4">Belongs to the WD repeat coronin family.</text>
</comment>
<feature type="repeat" description="WD" evidence="3">
    <location>
        <begin position="55"/>
        <end position="97"/>
    </location>
</feature>
<keyword evidence="2 4" id="KW-0677">Repeat</keyword>
<dbReference type="InterPro" id="IPR036322">
    <property type="entry name" value="WD40_repeat_dom_sf"/>
</dbReference>
<protein>
    <recommendedName>
        <fullName evidence="4">Coronin</fullName>
    </recommendedName>
</protein>
<feature type="transmembrane region" description="Helical" evidence="5">
    <location>
        <begin position="21"/>
        <end position="43"/>
    </location>
</feature>
<dbReference type="Gene3D" id="2.130.10.10">
    <property type="entry name" value="YVTN repeat-like/Quinoprotein amine dehydrogenase"/>
    <property type="match status" value="1"/>
</dbReference>
<keyword evidence="5" id="KW-0812">Transmembrane</keyword>
<dbReference type="GO" id="GO:0007015">
    <property type="term" value="P:actin filament organization"/>
    <property type="evidence" value="ECO:0007669"/>
    <property type="project" value="TreeGrafter"/>
</dbReference>
<sequence length="231" mass="25756">MLQNAIKLNTRSLSRALGRVFLCYLRCALYCQCITAFLFAFPLQTGRIDKSYPTVCGHTGPVLDIDWCPHNDQVIASGSEDCTVMVWQIPENGLTLSLTEPVVVLEGHSKRVGIVAWHPTARNVLLSAGCDNAIIIWNVGTGEALINLDDMHVDVIYNVSWNRNGSLICTASKDKKVRIIDPRKQEIIAVSLCSHFTSAERAYRGRTFFSQRSSREARGWDAKGRECVMIP</sequence>
<dbReference type="GO" id="GO:0001755">
    <property type="term" value="P:neural crest cell migration"/>
    <property type="evidence" value="ECO:0007669"/>
    <property type="project" value="TreeGrafter"/>
</dbReference>
<reference evidence="6" key="2">
    <citation type="submission" date="2025-09" db="UniProtKB">
        <authorList>
            <consortium name="Ensembl"/>
        </authorList>
    </citation>
    <scope>IDENTIFICATION</scope>
</reference>
<evidence type="ECO:0000256" key="5">
    <source>
        <dbReference type="SAM" id="Phobius"/>
    </source>
</evidence>
<dbReference type="InterPro" id="IPR015943">
    <property type="entry name" value="WD40/YVTN_repeat-like_dom_sf"/>
</dbReference>
<dbReference type="InterPro" id="IPR001680">
    <property type="entry name" value="WD40_rpt"/>
</dbReference>
<dbReference type="PANTHER" id="PTHR10856:SF10">
    <property type="entry name" value="CORONIN-1C"/>
    <property type="match status" value="1"/>
</dbReference>
<proteinExistence type="inferred from homology"/>
<dbReference type="Pfam" id="PF00400">
    <property type="entry name" value="WD40"/>
    <property type="match status" value="3"/>
</dbReference>
<dbReference type="InterPro" id="IPR019775">
    <property type="entry name" value="WD40_repeat_CS"/>
</dbReference>
<evidence type="ECO:0000256" key="4">
    <source>
        <dbReference type="RuleBase" id="RU280818"/>
    </source>
</evidence>
<name>A0A8C9F111_PAVCR</name>
<keyword evidence="5" id="KW-1133">Transmembrane helix</keyword>
<dbReference type="PROSITE" id="PS50294">
    <property type="entry name" value="WD_REPEATS_REGION"/>
    <property type="match status" value="2"/>
</dbReference>
<reference evidence="6" key="1">
    <citation type="submission" date="2025-08" db="UniProtKB">
        <authorList>
            <consortium name="Ensembl"/>
        </authorList>
    </citation>
    <scope>IDENTIFICATION</scope>
</reference>
<accession>A0A8C9F111</accession>
<organism evidence="6 7">
    <name type="scientific">Pavo cristatus</name>
    <name type="common">Indian peafowl</name>
    <name type="synonym">Blue peafowl</name>
    <dbReference type="NCBI Taxonomy" id="9049"/>
    <lineage>
        <taxon>Eukaryota</taxon>
        <taxon>Metazoa</taxon>
        <taxon>Chordata</taxon>
        <taxon>Craniata</taxon>
        <taxon>Vertebrata</taxon>
        <taxon>Euteleostomi</taxon>
        <taxon>Archelosauria</taxon>
        <taxon>Archosauria</taxon>
        <taxon>Dinosauria</taxon>
        <taxon>Saurischia</taxon>
        <taxon>Theropoda</taxon>
        <taxon>Coelurosauria</taxon>
        <taxon>Aves</taxon>
        <taxon>Neognathae</taxon>
        <taxon>Galloanserae</taxon>
        <taxon>Galliformes</taxon>
        <taxon>Phasianidae</taxon>
        <taxon>Phasianinae</taxon>
        <taxon>Pavo</taxon>
    </lineage>
</organism>
<dbReference type="SUPFAM" id="SSF50978">
    <property type="entry name" value="WD40 repeat-like"/>
    <property type="match status" value="1"/>
</dbReference>
<evidence type="ECO:0000256" key="1">
    <source>
        <dbReference type="ARBA" id="ARBA00022574"/>
    </source>
</evidence>
<evidence type="ECO:0000256" key="2">
    <source>
        <dbReference type="ARBA" id="ARBA00022737"/>
    </source>
</evidence>
<feature type="repeat" description="WD" evidence="3">
    <location>
        <begin position="149"/>
        <end position="190"/>
    </location>
</feature>
<evidence type="ECO:0000256" key="3">
    <source>
        <dbReference type="PROSITE-ProRule" id="PRU00221"/>
    </source>
</evidence>
<evidence type="ECO:0000313" key="6">
    <source>
        <dbReference type="Ensembl" id="ENSPSTP00000008606.1"/>
    </source>
</evidence>
<keyword evidence="1 3" id="KW-0853">WD repeat</keyword>
<dbReference type="PROSITE" id="PS00678">
    <property type="entry name" value="WD_REPEATS_1"/>
    <property type="match status" value="1"/>
</dbReference>
<dbReference type="GO" id="GO:0051015">
    <property type="term" value="F:actin filament binding"/>
    <property type="evidence" value="ECO:0007669"/>
    <property type="project" value="TreeGrafter"/>
</dbReference>
<keyword evidence="7" id="KW-1185">Reference proteome</keyword>
<dbReference type="Ensembl" id="ENSPSTT00000009033.1">
    <property type="protein sequence ID" value="ENSPSTP00000008606.1"/>
    <property type="gene ID" value="ENSPSTG00000006080.1"/>
</dbReference>
<dbReference type="Proteomes" id="UP000694428">
    <property type="component" value="Unplaced"/>
</dbReference>
<dbReference type="PROSITE" id="PS50082">
    <property type="entry name" value="WD_REPEATS_2"/>
    <property type="match status" value="3"/>
</dbReference>
<evidence type="ECO:0000313" key="7">
    <source>
        <dbReference type="Proteomes" id="UP000694428"/>
    </source>
</evidence>
<dbReference type="InterPro" id="IPR015505">
    <property type="entry name" value="Coronin"/>
</dbReference>